<comment type="caution">
    <text evidence="2">The sequence shown here is derived from an EMBL/GenBank/DDBJ whole genome shotgun (WGS) entry which is preliminary data.</text>
</comment>
<organism evidence="2 3">
    <name type="scientific">Parabacteroides johnsonii</name>
    <dbReference type="NCBI Taxonomy" id="387661"/>
    <lineage>
        <taxon>Bacteria</taxon>
        <taxon>Pseudomonadati</taxon>
        <taxon>Bacteroidota</taxon>
        <taxon>Bacteroidia</taxon>
        <taxon>Bacteroidales</taxon>
        <taxon>Tannerellaceae</taxon>
        <taxon>Parabacteroides</taxon>
    </lineage>
</organism>
<keyword evidence="1" id="KW-0812">Transmembrane</keyword>
<keyword evidence="1" id="KW-0472">Membrane</keyword>
<name>A0A9Q5X931_9BACT</name>
<proteinExistence type="predicted"/>
<gene>
    <name evidence="2" type="ORF">B5F96_04480</name>
</gene>
<reference evidence="3" key="1">
    <citation type="submission" date="2017-04" db="EMBL/GenBank/DDBJ databases">
        <title>Function of individual gut microbiota members based on whole genome sequencing of pure cultures obtained from chicken caecum.</title>
        <authorList>
            <person name="Medvecky M."/>
            <person name="Cejkova D."/>
            <person name="Polansky O."/>
            <person name="Karasova D."/>
            <person name="Kubasova T."/>
            <person name="Cizek A."/>
            <person name="Rychlik I."/>
        </authorList>
    </citation>
    <scope>NUCLEOTIDE SEQUENCE [LARGE SCALE GENOMIC DNA]</scope>
    <source>
        <strain evidence="3">An42</strain>
    </source>
</reference>
<feature type="transmembrane region" description="Helical" evidence="1">
    <location>
        <begin position="43"/>
        <end position="72"/>
    </location>
</feature>
<accession>A0A9Q5X931</accession>
<dbReference type="RefSeq" id="WP_087375208.1">
    <property type="nucleotide sequence ID" value="NZ_CALVDK010000008.1"/>
</dbReference>
<dbReference type="AlphaFoldDB" id="A0A9Q5X931"/>
<sequence>MEKEEKKCSDCTIFNSSEIMENQTNILDELRALKYEIKKKKTWVAFLLTLFLGPFGLFYTGKWVAALIMVLLELYQIFNYTNNALSLNLVSFSHNIMYIIAMYFISLVLAPILTASYNSDLSKEMDVK</sequence>
<dbReference type="Proteomes" id="UP000195975">
    <property type="component" value="Unassembled WGS sequence"/>
</dbReference>
<keyword evidence="1" id="KW-1133">Transmembrane helix</keyword>
<dbReference type="EMBL" id="NFIJ01000003">
    <property type="protein sequence ID" value="OUO06304.1"/>
    <property type="molecule type" value="Genomic_DNA"/>
</dbReference>
<evidence type="ECO:0000313" key="3">
    <source>
        <dbReference type="Proteomes" id="UP000195975"/>
    </source>
</evidence>
<evidence type="ECO:0000256" key="1">
    <source>
        <dbReference type="SAM" id="Phobius"/>
    </source>
</evidence>
<feature type="transmembrane region" description="Helical" evidence="1">
    <location>
        <begin position="92"/>
        <end position="115"/>
    </location>
</feature>
<evidence type="ECO:0000313" key="2">
    <source>
        <dbReference type="EMBL" id="OUO06304.1"/>
    </source>
</evidence>
<protein>
    <submittedName>
        <fullName evidence="2">Uncharacterized protein</fullName>
    </submittedName>
</protein>